<keyword evidence="1" id="KW-0732">Signal</keyword>
<reference evidence="3 4" key="1">
    <citation type="submission" date="2024-03" db="EMBL/GenBank/DDBJ databases">
        <title>The genome assembly and annotation of the cricket Gryllus longicercus Weissman &amp; Gray.</title>
        <authorList>
            <person name="Szrajer S."/>
            <person name="Gray D."/>
            <person name="Ylla G."/>
        </authorList>
    </citation>
    <scope>NUCLEOTIDE SEQUENCE [LARGE SCALE GENOMIC DNA]</scope>
    <source>
        <strain evidence="3">DAG 2021-001</strain>
        <tissue evidence="3">Whole body minus gut</tissue>
    </source>
</reference>
<evidence type="ECO:0000259" key="2">
    <source>
        <dbReference type="PROSITE" id="PS50041"/>
    </source>
</evidence>
<evidence type="ECO:0000313" key="3">
    <source>
        <dbReference type="EMBL" id="KAK7873817.1"/>
    </source>
</evidence>
<dbReference type="PROSITE" id="PS50041">
    <property type="entry name" value="C_TYPE_LECTIN_2"/>
    <property type="match status" value="1"/>
</dbReference>
<dbReference type="PANTHER" id="PTHR22801">
    <property type="entry name" value="LITHOSTATHINE"/>
    <property type="match status" value="1"/>
</dbReference>
<dbReference type="Proteomes" id="UP001378592">
    <property type="component" value="Unassembled WGS sequence"/>
</dbReference>
<feature type="signal peptide" evidence="1">
    <location>
        <begin position="1"/>
        <end position="20"/>
    </location>
</feature>
<dbReference type="InterPro" id="IPR050801">
    <property type="entry name" value="Ca-Dep_Lectins_ImmuneDev"/>
</dbReference>
<dbReference type="CDD" id="cd00037">
    <property type="entry name" value="CLECT"/>
    <property type="match status" value="1"/>
</dbReference>
<proteinExistence type="predicted"/>
<dbReference type="Gene3D" id="3.10.100.10">
    <property type="entry name" value="Mannose-Binding Protein A, subunit A"/>
    <property type="match status" value="1"/>
</dbReference>
<accession>A0AAN9W7F9</accession>
<protein>
    <recommendedName>
        <fullName evidence="2">C-type lectin domain-containing protein</fullName>
    </recommendedName>
</protein>
<gene>
    <name evidence="3" type="ORF">R5R35_005797</name>
</gene>
<name>A0AAN9W7F9_9ORTH</name>
<dbReference type="AlphaFoldDB" id="A0AAN9W7F9"/>
<dbReference type="PANTHER" id="PTHR22801:SF63">
    <property type="entry name" value="C-TYPE LECTIN DOMAIN-CONTAINING PROTEIN"/>
    <property type="match status" value="1"/>
</dbReference>
<dbReference type="Pfam" id="PF00059">
    <property type="entry name" value="Lectin_C"/>
    <property type="match status" value="1"/>
</dbReference>
<comment type="caution">
    <text evidence="3">The sequence shown here is derived from an EMBL/GenBank/DDBJ whole genome shotgun (WGS) entry which is preliminary data.</text>
</comment>
<organism evidence="3 4">
    <name type="scientific">Gryllus longicercus</name>
    <dbReference type="NCBI Taxonomy" id="2509291"/>
    <lineage>
        <taxon>Eukaryota</taxon>
        <taxon>Metazoa</taxon>
        <taxon>Ecdysozoa</taxon>
        <taxon>Arthropoda</taxon>
        <taxon>Hexapoda</taxon>
        <taxon>Insecta</taxon>
        <taxon>Pterygota</taxon>
        <taxon>Neoptera</taxon>
        <taxon>Polyneoptera</taxon>
        <taxon>Orthoptera</taxon>
        <taxon>Ensifera</taxon>
        <taxon>Gryllidea</taxon>
        <taxon>Grylloidea</taxon>
        <taxon>Gryllidae</taxon>
        <taxon>Gryllinae</taxon>
        <taxon>Gryllus</taxon>
    </lineage>
</organism>
<dbReference type="InterPro" id="IPR016187">
    <property type="entry name" value="CTDL_fold"/>
</dbReference>
<dbReference type="SMART" id="SM00034">
    <property type="entry name" value="CLECT"/>
    <property type="match status" value="1"/>
</dbReference>
<evidence type="ECO:0000256" key="1">
    <source>
        <dbReference type="SAM" id="SignalP"/>
    </source>
</evidence>
<dbReference type="EMBL" id="JAZDUA010000009">
    <property type="protein sequence ID" value="KAK7873817.1"/>
    <property type="molecule type" value="Genomic_DNA"/>
</dbReference>
<keyword evidence="4" id="KW-1185">Reference proteome</keyword>
<evidence type="ECO:0000313" key="4">
    <source>
        <dbReference type="Proteomes" id="UP001378592"/>
    </source>
</evidence>
<dbReference type="InterPro" id="IPR016186">
    <property type="entry name" value="C-type_lectin-like/link_sf"/>
</dbReference>
<dbReference type="InterPro" id="IPR001304">
    <property type="entry name" value="C-type_lectin-like"/>
</dbReference>
<sequence length="226" mass="24670">MIVWVSALVALVAGTSDVQGTDIDLCARMCPSSQSQCPTPCQPCPSCPSCPAVHCPTLPPIPPCPVPPIHLNCPTTPCICPACPPPPKCNAPPQVIPRGYTTVPGFGTYKLYPDKMKWLDANLTCAHDGGYLVIPNSLDELYYLLTLMADNGIRFIHVGFQDIHHENAFLTALDQPMDAIQRTLWGDSEPDGGRDNNCVYLHVDKRRLMDEPCKDAEAFVCEISHT</sequence>
<feature type="chain" id="PRO_5042934408" description="C-type lectin domain-containing protein" evidence="1">
    <location>
        <begin position="21"/>
        <end position="226"/>
    </location>
</feature>
<dbReference type="SUPFAM" id="SSF56436">
    <property type="entry name" value="C-type lectin-like"/>
    <property type="match status" value="1"/>
</dbReference>
<feature type="domain" description="C-type lectin" evidence="2">
    <location>
        <begin position="109"/>
        <end position="222"/>
    </location>
</feature>